<keyword evidence="4" id="KW-1185">Reference proteome</keyword>
<dbReference type="Gene3D" id="3.40.525.10">
    <property type="entry name" value="CRAL-TRIO lipid binding domain"/>
    <property type="match status" value="1"/>
</dbReference>
<accession>A0A3Q4GVJ1</accession>
<sequence length="248" mass="28112">RSAPGPSSPANIQDMELREEWQDDGFPRSEVIFSAAALSGTPDDTPSLDINLEALETPSDSETGTLPDSMHDLEWDDDLPRMGRGGAVGVARNPMEQSEGLMELDQVDSRGRRWRRFCISGHEYHVNMSVLEPYLQVLSHGGYFGDGMNAIILFTSCYLPENTVENYEYVMENLFRYIVGTLDLMVSENYLLVYLCAMAPRNKLPSIKWLHQCYTSIDRRYSIPSQHRPEGWSFFTSCSFSNCDPVDE</sequence>
<dbReference type="GO" id="GO:0005737">
    <property type="term" value="C:cytoplasm"/>
    <property type="evidence" value="ECO:0007669"/>
    <property type="project" value="TreeGrafter"/>
</dbReference>
<evidence type="ECO:0000313" key="3">
    <source>
        <dbReference type="Ensembl" id="ENSNBRP00000011233.1"/>
    </source>
</evidence>
<feature type="domain" description="CRAL-TRIO" evidence="2">
    <location>
        <begin position="149"/>
        <end position="223"/>
    </location>
</feature>
<dbReference type="Pfam" id="PF13716">
    <property type="entry name" value="CRAL_TRIO_2"/>
    <property type="match status" value="1"/>
</dbReference>
<dbReference type="OMA" id="GXYVISS"/>
<proteinExistence type="predicted"/>
<dbReference type="AlphaFoldDB" id="A0A3Q4GVJ1"/>
<evidence type="ECO:0000256" key="1">
    <source>
        <dbReference type="SAM" id="MobiDB-lite"/>
    </source>
</evidence>
<reference evidence="3" key="1">
    <citation type="submission" date="2025-08" db="UniProtKB">
        <authorList>
            <consortium name="Ensembl"/>
        </authorList>
    </citation>
    <scope>IDENTIFICATION</scope>
</reference>
<dbReference type="GO" id="GO:0006915">
    <property type="term" value="P:apoptotic process"/>
    <property type="evidence" value="ECO:0007669"/>
    <property type="project" value="TreeGrafter"/>
</dbReference>
<dbReference type="Pfam" id="PF12496">
    <property type="entry name" value="BNIP2"/>
    <property type="match status" value="1"/>
</dbReference>
<dbReference type="Ensembl" id="ENSNBRT00000011554.1">
    <property type="protein sequence ID" value="ENSNBRP00000011233.1"/>
    <property type="gene ID" value="ENSNBRG00000008756.1"/>
</dbReference>
<reference evidence="3" key="2">
    <citation type="submission" date="2025-09" db="UniProtKB">
        <authorList>
            <consortium name="Ensembl"/>
        </authorList>
    </citation>
    <scope>IDENTIFICATION</scope>
</reference>
<dbReference type="Proteomes" id="UP000261580">
    <property type="component" value="Unassembled WGS sequence"/>
</dbReference>
<dbReference type="STRING" id="32507.ENSNBRP00000011233"/>
<dbReference type="PANTHER" id="PTHR12112:SF21">
    <property type="entry name" value="BCL-2_ADENOVIRUS E1B 19 KDA-INTERACTING PROTEIN 2-LIKE PROTEIN"/>
    <property type="match status" value="1"/>
</dbReference>
<dbReference type="InterPro" id="IPR001251">
    <property type="entry name" value="CRAL-TRIO_dom"/>
</dbReference>
<dbReference type="InterPro" id="IPR022181">
    <property type="entry name" value="Bcl2-/adenovirus-E1B"/>
</dbReference>
<name>A0A3Q4GVJ1_NEOBR</name>
<dbReference type="Bgee" id="ENSNBRG00000008756">
    <property type="expression patterns" value="Expressed in camera-type eye and 2 other cell types or tissues"/>
</dbReference>
<dbReference type="InterPro" id="IPR036865">
    <property type="entry name" value="CRAL-TRIO_dom_sf"/>
</dbReference>
<evidence type="ECO:0000313" key="4">
    <source>
        <dbReference type="Proteomes" id="UP000261580"/>
    </source>
</evidence>
<protein>
    <submittedName>
        <fullName evidence="3">BCL2 interacting protein like</fullName>
    </submittedName>
</protein>
<evidence type="ECO:0000259" key="2">
    <source>
        <dbReference type="Pfam" id="PF13716"/>
    </source>
</evidence>
<feature type="region of interest" description="Disordered" evidence="1">
    <location>
        <begin position="56"/>
        <end position="77"/>
    </location>
</feature>
<organism evidence="3 4">
    <name type="scientific">Neolamprologus brichardi</name>
    <name type="common">Fairy cichlid</name>
    <name type="synonym">Lamprologus brichardi</name>
    <dbReference type="NCBI Taxonomy" id="32507"/>
    <lineage>
        <taxon>Eukaryota</taxon>
        <taxon>Metazoa</taxon>
        <taxon>Chordata</taxon>
        <taxon>Craniata</taxon>
        <taxon>Vertebrata</taxon>
        <taxon>Euteleostomi</taxon>
        <taxon>Actinopterygii</taxon>
        <taxon>Neopterygii</taxon>
        <taxon>Teleostei</taxon>
        <taxon>Neoteleostei</taxon>
        <taxon>Acanthomorphata</taxon>
        <taxon>Ovalentaria</taxon>
        <taxon>Cichlomorphae</taxon>
        <taxon>Cichliformes</taxon>
        <taxon>Cichlidae</taxon>
        <taxon>African cichlids</taxon>
        <taxon>Pseudocrenilabrinae</taxon>
        <taxon>Lamprologini</taxon>
        <taxon>Neolamprologus</taxon>
    </lineage>
</organism>
<dbReference type="PANTHER" id="PTHR12112">
    <property type="entry name" value="BNIP - RELATED"/>
    <property type="match status" value="1"/>
</dbReference>
<dbReference type="GeneTree" id="ENSGT00940000165419"/>